<feature type="region of interest" description="Disordered" evidence="1">
    <location>
        <begin position="104"/>
        <end position="127"/>
    </location>
</feature>
<dbReference type="AlphaFoldDB" id="A0A3R8NTK3"/>
<gene>
    <name evidence="2" type="ORF">EHV23_04945</name>
</gene>
<proteinExistence type="predicted"/>
<name>A0A3R8NTK3_9BURK</name>
<evidence type="ECO:0000313" key="3">
    <source>
        <dbReference type="Proteomes" id="UP000270261"/>
    </source>
</evidence>
<feature type="compositionally biased region" description="Polar residues" evidence="1">
    <location>
        <begin position="105"/>
        <end position="115"/>
    </location>
</feature>
<dbReference type="EMBL" id="RRUE01000001">
    <property type="protein sequence ID" value="RRN45533.1"/>
    <property type="molecule type" value="Genomic_DNA"/>
</dbReference>
<organism evidence="2 3">
    <name type="scientific">Lautropia dentalis</name>
    <dbReference type="NCBI Taxonomy" id="2490857"/>
    <lineage>
        <taxon>Bacteria</taxon>
        <taxon>Pseudomonadati</taxon>
        <taxon>Pseudomonadota</taxon>
        <taxon>Betaproteobacteria</taxon>
        <taxon>Burkholderiales</taxon>
        <taxon>Burkholderiaceae</taxon>
        <taxon>Lautropia</taxon>
    </lineage>
</organism>
<protein>
    <recommendedName>
        <fullName evidence="4">Proteinase inhibitor I42 chagasin domain-containing protein</fullName>
    </recommendedName>
</protein>
<dbReference type="RefSeq" id="WP_125094962.1">
    <property type="nucleotide sequence ID" value="NZ_RRUE01000001.1"/>
</dbReference>
<feature type="compositionally biased region" description="Basic and acidic residues" evidence="1">
    <location>
        <begin position="117"/>
        <end position="127"/>
    </location>
</feature>
<evidence type="ECO:0000313" key="2">
    <source>
        <dbReference type="EMBL" id="RRN45533.1"/>
    </source>
</evidence>
<feature type="region of interest" description="Disordered" evidence="1">
    <location>
        <begin position="1"/>
        <end position="22"/>
    </location>
</feature>
<dbReference type="Proteomes" id="UP000270261">
    <property type="component" value="Unassembled WGS sequence"/>
</dbReference>
<dbReference type="OrthoDB" id="9143165at2"/>
<keyword evidence="3" id="KW-1185">Reference proteome</keyword>
<sequence length="173" mass="18531">MNAMKPGQEAIDPVNGLNMMDPEHGPNVAGTGAARSRATGMGRRQWLAGTATLAVGALLAGCGHDHDDDGFRRERVYLDDTGAGTETRLVVGQAIEIRLPIDPATGQTTAHTGKSSPEMRRDSGPERKVINGQTYDVWVFVAVVGGHATISLAYELPGQILRELKYPVDVHFN</sequence>
<accession>A0A3R8NTK3</accession>
<evidence type="ECO:0000256" key="1">
    <source>
        <dbReference type="SAM" id="MobiDB-lite"/>
    </source>
</evidence>
<reference evidence="2 3" key="1">
    <citation type="submission" date="2018-11" db="EMBL/GenBank/DDBJ databases">
        <title>Genome sequencing of Lautropia sp. KCOM 2505 (= ChDC F240).</title>
        <authorList>
            <person name="Kook J.-K."/>
            <person name="Park S.-N."/>
            <person name="Lim Y.K."/>
        </authorList>
    </citation>
    <scope>NUCLEOTIDE SEQUENCE [LARGE SCALE GENOMIC DNA]</scope>
    <source>
        <strain evidence="2 3">KCOM 2505</strain>
    </source>
</reference>
<comment type="caution">
    <text evidence="2">The sequence shown here is derived from an EMBL/GenBank/DDBJ whole genome shotgun (WGS) entry which is preliminary data.</text>
</comment>
<evidence type="ECO:0008006" key="4">
    <source>
        <dbReference type="Google" id="ProtNLM"/>
    </source>
</evidence>